<protein>
    <submittedName>
        <fullName evidence="2">Uncharacterized protein</fullName>
    </submittedName>
</protein>
<evidence type="ECO:0000256" key="1">
    <source>
        <dbReference type="SAM" id="MobiDB-lite"/>
    </source>
</evidence>
<feature type="region of interest" description="Disordered" evidence="1">
    <location>
        <begin position="429"/>
        <end position="466"/>
    </location>
</feature>
<evidence type="ECO:0000313" key="2">
    <source>
        <dbReference type="EMBL" id="MBL1120579.1"/>
    </source>
</evidence>
<name>A0ABS1Q8B4_9ACTN</name>
<dbReference type="EMBL" id="JAERRG010000055">
    <property type="protein sequence ID" value="MBL1120579.1"/>
    <property type="molecule type" value="Genomic_DNA"/>
</dbReference>
<evidence type="ECO:0000313" key="3">
    <source>
        <dbReference type="Proteomes" id="UP000621510"/>
    </source>
</evidence>
<keyword evidence="3" id="KW-1185">Reference proteome</keyword>
<dbReference type="Proteomes" id="UP000621510">
    <property type="component" value="Unassembled WGS sequence"/>
</dbReference>
<proteinExistence type="predicted"/>
<dbReference type="RefSeq" id="WP_201858336.1">
    <property type="nucleotide sequence ID" value="NZ_JAERRG010000055.1"/>
</dbReference>
<comment type="caution">
    <text evidence="2">The sequence shown here is derived from an EMBL/GenBank/DDBJ whole genome shotgun (WGS) entry which is preliminary data.</text>
</comment>
<sequence length="466" mass="49803">MTLPAQESLTLTLENIPVSDHPGLVLIEIHEIAYGGETPVTSMPGHPSYTKLALVKQTPQVPQNFRAEHSLVGAGQNVVLYWDGPTNLTYGIRYPDGSVERVNPPVRPAPIPYGPYHHTPTRSLTRGTTYTLVAGTPGSDGHIQEGYFLTTTVHALIPEFESGARALWVEGTTDRGRVTFTGDGVKVEDHNRVLGTVEAGTADVHDVRTGKVGGKAADSGWIDFPGTGITVHHGPGDDLGVVTAERIDVNGVNTEWVGDRDRGKGWIGFPQSGIDVRKDGGQEPGTVAADKADLNGVNTAWVQGRGTTDGRIEFPQSGIDVRRDGGQERGTVSADTADLNSVTAQWVEGPSGTKSRLAFTDTGVKISDPDGHRGTIVAGETNVRSVVTPWVSGPQEGAGWITFRVEGVDVMQHSKVSFGTIRAAAYEEKHGGTGRPLHRRLDPYAWPPKSDKKTPSASSSLREDPE</sequence>
<reference evidence="2 3" key="1">
    <citation type="submission" date="2021-01" db="EMBL/GenBank/DDBJ databases">
        <title>WGS of actinomycetes isolated from Thailand.</title>
        <authorList>
            <person name="Thawai C."/>
        </authorList>
    </citation>
    <scope>NUCLEOTIDE SEQUENCE [LARGE SCALE GENOMIC DNA]</scope>
    <source>
        <strain evidence="2 3">CA3R110</strain>
    </source>
</reference>
<accession>A0ABS1Q8B4</accession>
<organism evidence="2 3">
    <name type="scientific">Streptomyces endocoffeicus</name>
    <dbReference type="NCBI Taxonomy" id="2898945"/>
    <lineage>
        <taxon>Bacteria</taxon>
        <taxon>Bacillati</taxon>
        <taxon>Actinomycetota</taxon>
        <taxon>Actinomycetes</taxon>
        <taxon>Kitasatosporales</taxon>
        <taxon>Streptomycetaceae</taxon>
        <taxon>Streptomyces</taxon>
    </lineage>
</organism>
<gene>
    <name evidence="2" type="ORF">JK364_51075</name>
</gene>